<dbReference type="SUPFAM" id="SSF57362">
    <property type="entry name" value="BPTI-like"/>
    <property type="match status" value="2"/>
</dbReference>
<feature type="compositionally biased region" description="Polar residues" evidence="4">
    <location>
        <begin position="179"/>
        <end position="196"/>
    </location>
</feature>
<dbReference type="CDD" id="cd00109">
    <property type="entry name" value="Kunitz-type"/>
    <property type="match status" value="1"/>
</dbReference>
<dbReference type="GO" id="GO:0004867">
    <property type="term" value="F:serine-type endopeptidase inhibitor activity"/>
    <property type="evidence" value="ECO:0007669"/>
    <property type="project" value="UniProtKB-KW"/>
</dbReference>
<feature type="region of interest" description="Disordered" evidence="4">
    <location>
        <begin position="152"/>
        <end position="196"/>
    </location>
</feature>
<evidence type="ECO:0000256" key="2">
    <source>
        <dbReference type="ARBA" id="ARBA00022900"/>
    </source>
</evidence>
<dbReference type="EMBL" id="GACK01011056">
    <property type="protein sequence ID" value="JAA53978.1"/>
    <property type="molecule type" value="mRNA"/>
</dbReference>
<dbReference type="GO" id="GO:0005615">
    <property type="term" value="C:extracellular space"/>
    <property type="evidence" value="ECO:0007669"/>
    <property type="project" value="TreeGrafter"/>
</dbReference>
<protein>
    <submittedName>
        <fullName evidence="6">Putative bilaris</fullName>
    </submittedName>
</protein>
<sequence length="196" mass="22016">MYPNGQCGSGPNIFVSQQKCSTACNQPSGKQLPGCLIPPKILGCEATQPAWMFDSKMRTCKMFFSGACGRGMNHFNTEVECRQICLHQRKAKPVCSAEAKAGYCLGYGTYWYFDMKKNDCFRYSGGWCGKYANGFTSYRVCRDACSYSPKHLPPQKPGQLLQRPLQSTKNKLPQPFPPTNQNNISLQTTQQIRRPN</sequence>
<dbReference type="AlphaFoldDB" id="L7LSV5"/>
<dbReference type="PROSITE" id="PS50279">
    <property type="entry name" value="BPTI_KUNITZ_2"/>
    <property type="match status" value="2"/>
</dbReference>
<dbReference type="PANTHER" id="PTHR10083:SF374">
    <property type="entry name" value="BPTI_KUNITZ INHIBITOR DOMAIN-CONTAINING PROTEIN"/>
    <property type="match status" value="1"/>
</dbReference>
<dbReference type="PANTHER" id="PTHR10083">
    <property type="entry name" value="KUNITZ-TYPE PROTEASE INHIBITOR-RELATED"/>
    <property type="match status" value="1"/>
</dbReference>
<dbReference type="InterPro" id="IPR036880">
    <property type="entry name" value="Kunitz_BPTI_sf"/>
</dbReference>
<keyword evidence="2" id="KW-0722">Serine protease inhibitor</keyword>
<reference evidence="6" key="1">
    <citation type="submission" date="2012-11" db="EMBL/GenBank/DDBJ databases">
        <authorList>
            <person name="Lucero-Rivera Y.E."/>
            <person name="Tovar-Ramirez D."/>
        </authorList>
    </citation>
    <scope>NUCLEOTIDE SEQUENCE</scope>
    <source>
        <tissue evidence="6">Salivary gland</tissue>
    </source>
</reference>
<feature type="domain" description="BPTI/Kunitz inhibitor" evidence="5">
    <location>
        <begin position="35"/>
        <end position="85"/>
    </location>
</feature>
<evidence type="ECO:0000256" key="3">
    <source>
        <dbReference type="ARBA" id="ARBA00023157"/>
    </source>
</evidence>
<evidence type="ECO:0000259" key="5">
    <source>
        <dbReference type="PROSITE" id="PS50279"/>
    </source>
</evidence>
<reference evidence="6" key="2">
    <citation type="journal article" date="2015" name="J. Proteomics">
        <title>Sexual differences in the sialomes of the zebra tick, Rhipicephalus pulchellus.</title>
        <authorList>
            <person name="Tan A.W."/>
            <person name="Francischetti I.M."/>
            <person name="Slovak M."/>
            <person name="Kini R.M."/>
            <person name="Ribeiro J.M."/>
        </authorList>
    </citation>
    <scope>NUCLEOTIDE SEQUENCE</scope>
    <source>
        <tissue evidence="6">Salivary gland</tissue>
    </source>
</reference>
<dbReference type="SMART" id="SM00131">
    <property type="entry name" value="KU"/>
    <property type="match status" value="2"/>
</dbReference>
<keyword evidence="1" id="KW-0646">Protease inhibitor</keyword>
<dbReference type="Gene3D" id="4.10.410.10">
    <property type="entry name" value="Pancreatic trypsin inhibitor Kunitz domain"/>
    <property type="match status" value="2"/>
</dbReference>
<keyword evidence="3" id="KW-1015">Disulfide bond</keyword>
<dbReference type="InterPro" id="IPR050098">
    <property type="entry name" value="TFPI/VKTCI-like"/>
</dbReference>
<evidence type="ECO:0000256" key="1">
    <source>
        <dbReference type="ARBA" id="ARBA00022690"/>
    </source>
</evidence>
<accession>L7LSV5</accession>
<name>L7LSV5_RHIPC</name>
<dbReference type="InterPro" id="IPR002223">
    <property type="entry name" value="Kunitz_BPTI"/>
</dbReference>
<evidence type="ECO:0000313" key="6">
    <source>
        <dbReference type="EMBL" id="JAA53978.1"/>
    </source>
</evidence>
<dbReference type="Pfam" id="PF00014">
    <property type="entry name" value="Kunitz_BPTI"/>
    <property type="match status" value="2"/>
</dbReference>
<feature type="domain" description="BPTI/Kunitz inhibitor" evidence="5">
    <location>
        <begin position="95"/>
        <end position="145"/>
    </location>
</feature>
<proteinExistence type="evidence at transcript level"/>
<organism evidence="6">
    <name type="scientific">Rhipicephalus pulchellus</name>
    <name type="common">Yellow backed tick</name>
    <name type="synonym">Dermacentor pulchellus</name>
    <dbReference type="NCBI Taxonomy" id="72859"/>
    <lineage>
        <taxon>Eukaryota</taxon>
        <taxon>Metazoa</taxon>
        <taxon>Ecdysozoa</taxon>
        <taxon>Arthropoda</taxon>
        <taxon>Chelicerata</taxon>
        <taxon>Arachnida</taxon>
        <taxon>Acari</taxon>
        <taxon>Parasitiformes</taxon>
        <taxon>Ixodida</taxon>
        <taxon>Ixodoidea</taxon>
        <taxon>Ixodidae</taxon>
        <taxon>Rhipicephalinae</taxon>
        <taxon>Rhipicephalus</taxon>
        <taxon>Rhipicephalus</taxon>
    </lineage>
</organism>
<evidence type="ECO:0000256" key="4">
    <source>
        <dbReference type="SAM" id="MobiDB-lite"/>
    </source>
</evidence>